<dbReference type="Proteomes" id="UP000233837">
    <property type="component" value="Unassembled WGS sequence"/>
</dbReference>
<proteinExistence type="predicted"/>
<dbReference type="PROSITE" id="PS50007">
    <property type="entry name" value="PIPLC_X_DOMAIN"/>
    <property type="match status" value="1"/>
</dbReference>
<reference evidence="2 3" key="2">
    <citation type="journal article" date="2017" name="Nature">
        <title>The Apostasia genome and the evolution of orchids.</title>
        <authorList>
            <person name="Zhang G.Q."/>
            <person name="Liu K.W."/>
            <person name="Li Z."/>
            <person name="Lohaus R."/>
            <person name="Hsiao Y.Y."/>
            <person name="Niu S.C."/>
            <person name="Wang J.Y."/>
            <person name="Lin Y.C."/>
            <person name="Xu Q."/>
            <person name="Chen L.J."/>
            <person name="Yoshida K."/>
            <person name="Fujiwara S."/>
            <person name="Wang Z.W."/>
            <person name="Zhang Y.Q."/>
            <person name="Mitsuda N."/>
            <person name="Wang M."/>
            <person name="Liu G.H."/>
            <person name="Pecoraro L."/>
            <person name="Huang H.X."/>
            <person name="Xiao X.J."/>
            <person name="Lin M."/>
            <person name="Wu X.Y."/>
            <person name="Wu W.L."/>
            <person name="Chen Y.Y."/>
            <person name="Chang S.B."/>
            <person name="Sakamoto S."/>
            <person name="Ohme-Takagi M."/>
            <person name="Yagi M."/>
            <person name="Zeng S.J."/>
            <person name="Shen C.Y."/>
            <person name="Yeh C.M."/>
            <person name="Luo Y.B."/>
            <person name="Tsai W.C."/>
            <person name="Van de Peer Y."/>
            <person name="Liu Z.J."/>
        </authorList>
    </citation>
    <scope>NUCLEOTIDE SEQUENCE [LARGE SCALE GENOMIC DNA]</scope>
    <source>
        <tissue evidence="2">The whole plant</tissue>
    </source>
</reference>
<reference evidence="2 3" key="1">
    <citation type="journal article" date="2016" name="Sci. Rep.">
        <title>The Dendrobium catenatum Lindl. genome sequence provides insights into polysaccharide synthase, floral development and adaptive evolution.</title>
        <authorList>
            <person name="Zhang G.Q."/>
            <person name="Xu Q."/>
            <person name="Bian C."/>
            <person name="Tsai W.C."/>
            <person name="Yeh C.M."/>
            <person name="Liu K.W."/>
            <person name="Yoshida K."/>
            <person name="Zhang L.S."/>
            <person name="Chang S.B."/>
            <person name="Chen F."/>
            <person name="Shi Y."/>
            <person name="Su Y.Y."/>
            <person name="Zhang Y.Q."/>
            <person name="Chen L.J."/>
            <person name="Yin Y."/>
            <person name="Lin M."/>
            <person name="Huang H."/>
            <person name="Deng H."/>
            <person name="Wang Z.W."/>
            <person name="Zhu S.L."/>
            <person name="Zhao X."/>
            <person name="Deng C."/>
            <person name="Niu S.C."/>
            <person name="Huang J."/>
            <person name="Wang M."/>
            <person name="Liu G.H."/>
            <person name="Yang H.J."/>
            <person name="Xiao X.J."/>
            <person name="Hsiao Y.Y."/>
            <person name="Wu W.L."/>
            <person name="Chen Y.Y."/>
            <person name="Mitsuda N."/>
            <person name="Ohme-Takagi M."/>
            <person name="Luo Y.B."/>
            <person name="Van de Peer Y."/>
            <person name="Liu Z.J."/>
        </authorList>
    </citation>
    <scope>NUCLEOTIDE SEQUENCE [LARGE SCALE GENOMIC DNA]</scope>
    <source>
        <tissue evidence="2">The whole plant</tissue>
    </source>
</reference>
<sequence>MGSQFSKQIERRKAIAAEKKALADLLSASGDLFPGSDYHPPNRTNWISQLGDLEKLRLSQIVWPGTHDSATDCIGFPFISRPFAQCQSLSIYGQLSIGARLIDIRIQQDRRVCHGVLTTYPIDHALDQIIKFLSDSPSEIIILEIRTEYGYEDPPGFDSFLIDRLGDRLIHHDEAVFSRTVAEILPKQIICIWKPRKAPHPPSGGPLWSAGYLRDNWIDTDLPNTKFESNMKHLADQPAVTARKYFYRVENTVTPQADNPVLCVRPVTGRIQPYARLFISQAFARGFGDRLQVYSTDFIDGDFVDACAGLTLARMEGKA</sequence>
<dbReference type="InterPro" id="IPR051057">
    <property type="entry name" value="PI-PLC_domain"/>
</dbReference>
<dbReference type="Gene3D" id="3.20.20.190">
    <property type="entry name" value="Phosphatidylinositol (PI) phosphodiesterase"/>
    <property type="match status" value="1"/>
</dbReference>
<dbReference type="Pfam" id="PF00388">
    <property type="entry name" value="PI-PLC-X"/>
    <property type="match status" value="1"/>
</dbReference>
<dbReference type="PANTHER" id="PTHR13593">
    <property type="match status" value="1"/>
</dbReference>
<dbReference type="GO" id="GO:0006629">
    <property type="term" value="P:lipid metabolic process"/>
    <property type="evidence" value="ECO:0007669"/>
    <property type="project" value="InterPro"/>
</dbReference>
<keyword evidence="3" id="KW-1185">Reference proteome</keyword>
<dbReference type="InterPro" id="IPR000909">
    <property type="entry name" value="PLipase_C_PInositol-sp_X_dom"/>
</dbReference>
<dbReference type="SMART" id="SM00148">
    <property type="entry name" value="PLCXc"/>
    <property type="match status" value="1"/>
</dbReference>
<protein>
    <recommendedName>
        <fullName evidence="1">Phosphatidylinositol-specific phospholipase C X domain-containing protein</fullName>
    </recommendedName>
</protein>
<dbReference type="OrthoDB" id="1046782at2759"/>
<dbReference type="EMBL" id="KZ502211">
    <property type="protein sequence ID" value="PKU82059.1"/>
    <property type="molecule type" value="Genomic_DNA"/>
</dbReference>
<gene>
    <name evidence="2" type="ORF">MA16_Dca004076</name>
</gene>
<dbReference type="InterPro" id="IPR017946">
    <property type="entry name" value="PLC-like_Pdiesterase_TIM-brl"/>
</dbReference>
<evidence type="ECO:0000313" key="3">
    <source>
        <dbReference type="Proteomes" id="UP000233837"/>
    </source>
</evidence>
<dbReference type="AlphaFoldDB" id="A0A2I0X2C2"/>
<organism evidence="2 3">
    <name type="scientific">Dendrobium catenatum</name>
    <dbReference type="NCBI Taxonomy" id="906689"/>
    <lineage>
        <taxon>Eukaryota</taxon>
        <taxon>Viridiplantae</taxon>
        <taxon>Streptophyta</taxon>
        <taxon>Embryophyta</taxon>
        <taxon>Tracheophyta</taxon>
        <taxon>Spermatophyta</taxon>
        <taxon>Magnoliopsida</taxon>
        <taxon>Liliopsida</taxon>
        <taxon>Asparagales</taxon>
        <taxon>Orchidaceae</taxon>
        <taxon>Epidendroideae</taxon>
        <taxon>Malaxideae</taxon>
        <taxon>Dendrobiinae</taxon>
        <taxon>Dendrobium</taxon>
    </lineage>
</organism>
<dbReference type="SUPFAM" id="SSF51695">
    <property type="entry name" value="PLC-like phosphodiesterases"/>
    <property type="match status" value="1"/>
</dbReference>
<evidence type="ECO:0000313" key="2">
    <source>
        <dbReference type="EMBL" id="PKU82059.1"/>
    </source>
</evidence>
<name>A0A2I0X2C2_9ASPA</name>
<accession>A0A2I0X2C2</accession>
<dbReference type="GO" id="GO:0008081">
    <property type="term" value="F:phosphoric diester hydrolase activity"/>
    <property type="evidence" value="ECO:0007669"/>
    <property type="project" value="InterPro"/>
</dbReference>
<evidence type="ECO:0000259" key="1">
    <source>
        <dbReference type="SMART" id="SM00148"/>
    </source>
</evidence>
<dbReference type="PANTHER" id="PTHR13593:SF113">
    <property type="entry name" value="SI:DKEY-266F7.9"/>
    <property type="match status" value="1"/>
</dbReference>
<feature type="domain" description="Phosphatidylinositol-specific phospholipase C X" evidence="1">
    <location>
        <begin position="52"/>
        <end position="194"/>
    </location>
</feature>